<protein>
    <submittedName>
        <fullName evidence="3">DUF2147 domain-containing protein</fullName>
    </submittedName>
</protein>
<evidence type="ECO:0000256" key="1">
    <source>
        <dbReference type="SAM" id="SignalP"/>
    </source>
</evidence>
<dbReference type="KEGG" id="rpon:G3256_06005"/>
<proteinExistence type="predicted"/>
<feature type="chain" id="PRO_5032525590" evidence="1">
    <location>
        <begin position="21"/>
        <end position="128"/>
    </location>
</feature>
<dbReference type="PANTHER" id="PTHR36919:SF2">
    <property type="entry name" value="BLL6627 PROTEIN"/>
    <property type="match status" value="1"/>
</dbReference>
<gene>
    <name evidence="3" type="ORF">G3256_06005</name>
</gene>
<evidence type="ECO:0000259" key="2">
    <source>
        <dbReference type="Pfam" id="PF09917"/>
    </source>
</evidence>
<name>A0A858SSD8_9RHOB</name>
<sequence>MKRVTIFAALVAVTAGGVAADPLEGTWQTEPDEGAYAHVMIEPCGDNFCGKIARTFKDGAEYQSPNLGKALVIDMAPEGDGNYRGQVWRPSNDRIYLGKIALNGDRMKLSGCVAGGLICSKQTWARIQ</sequence>
<dbReference type="InterPro" id="IPR019223">
    <property type="entry name" value="DUF2147"/>
</dbReference>
<dbReference type="EMBL" id="CP048788">
    <property type="protein sequence ID" value="QJF50742.1"/>
    <property type="molecule type" value="Genomic_DNA"/>
</dbReference>
<dbReference type="Gene3D" id="2.40.128.520">
    <property type="match status" value="1"/>
</dbReference>
<evidence type="ECO:0000313" key="3">
    <source>
        <dbReference type="EMBL" id="QJF50742.1"/>
    </source>
</evidence>
<keyword evidence="4" id="KW-1185">Reference proteome</keyword>
<dbReference type="RefSeq" id="WP_169639957.1">
    <property type="nucleotide sequence ID" value="NZ_CP048788.1"/>
</dbReference>
<dbReference type="Proteomes" id="UP000503308">
    <property type="component" value="Chromosome"/>
</dbReference>
<reference evidence="3 4" key="1">
    <citation type="submission" date="2020-02" db="EMBL/GenBank/DDBJ databases">
        <title>Genome sequence of Roseobacter ponti.</title>
        <authorList>
            <person name="Hollensteiner J."/>
            <person name="Schneider D."/>
            <person name="Poehlein A."/>
            <person name="Daniel R."/>
        </authorList>
    </citation>
    <scope>NUCLEOTIDE SEQUENCE [LARGE SCALE GENOMIC DNA]</scope>
    <source>
        <strain evidence="3 4">DSM 106830</strain>
    </source>
</reference>
<dbReference type="Pfam" id="PF09917">
    <property type="entry name" value="DUF2147"/>
    <property type="match status" value="1"/>
</dbReference>
<dbReference type="AlphaFoldDB" id="A0A858SSD8"/>
<organism evidence="3 4">
    <name type="scientific">Roseobacter ponti</name>
    <dbReference type="NCBI Taxonomy" id="1891787"/>
    <lineage>
        <taxon>Bacteria</taxon>
        <taxon>Pseudomonadati</taxon>
        <taxon>Pseudomonadota</taxon>
        <taxon>Alphaproteobacteria</taxon>
        <taxon>Rhodobacterales</taxon>
        <taxon>Roseobacteraceae</taxon>
        <taxon>Roseobacter</taxon>
    </lineage>
</organism>
<feature type="signal peptide" evidence="1">
    <location>
        <begin position="1"/>
        <end position="20"/>
    </location>
</feature>
<feature type="domain" description="DUF2147" evidence="2">
    <location>
        <begin position="25"/>
        <end position="126"/>
    </location>
</feature>
<keyword evidence="1" id="KW-0732">Signal</keyword>
<dbReference type="PANTHER" id="PTHR36919">
    <property type="entry name" value="BLR1215 PROTEIN"/>
    <property type="match status" value="1"/>
</dbReference>
<evidence type="ECO:0000313" key="4">
    <source>
        <dbReference type="Proteomes" id="UP000503308"/>
    </source>
</evidence>
<accession>A0A858SSD8</accession>